<dbReference type="GO" id="GO:0051537">
    <property type="term" value="F:2 iron, 2 sulfur cluster binding"/>
    <property type="evidence" value="ECO:0007669"/>
    <property type="project" value="UniProtKB-KW"/>
</dbReference>
<dbReference type="InterPro" id="IPR001433">
    <property type="entry name" value="OxRdtase_FAD/NAD-bd"/>
</dbReference>
<dbReference type="UniPathway" id="UPA00070">
    <property type="reaction ID" value="UER00945"/>
</dbReference>
<dbReference type="GO" id="GO:0009055">
    <property type="term" value="F:electron transfer activity"/>
    <property type="evidence" value="ECO:0007669"/>
    <property type="project" value="UniProtKB-UniRule"/>
</dbReference>
<evidence type="ECO:0000256" key="11">
    <source>
        <dbReference type="HAMAP-Rule" id="MF_01211"/>
    </source>
</evidence>
<dbReference type="Gene3D" id="2.10.240.10">
    <property type="entry name" value="Dihydroorotate dehydrogenase, electron transfer subunit"/>
    <property type="match status" value="1"/>
</dbReference>
<feature type="binding site" evidence="11 12">
    <location>
        <begin position="52"/>
        <end position="55"/>
    </location>
    <ligand>
        <name>FAD</name>
        <dbReference type="ChEBI" id="CHEBI:57692"/>
    </ligand>
</feature>
<dbReference type="InterPro" id="IPR037117">
    <property type="entry name" value="Dihydroorotate_DH_ele_sf"/>
</dbReference>
<comment type="cofactor">
    <cofactor evidence="11">
        <name>[2Fe-2S] cluster</name>
        <dbReference type="ChEBI" id="CHEBI:190135"/>
    </cofactor>
    <text evidence="11">Binds 1 [2Fe-2S] cluster per subunit.</text>
</comment>
<feature type="binding site" evidence="11 13">
    <location>
        <position position="217"/>
    </location>
    <ligand>
        <name>[2Fe-2S] cluster</name>
        <dbReference type="ChEBI" id="CHEBI:190135"/>
    </ligand>
</feature>
<feature type="domain" description="FAD-binding FR-type" evidence="14">
    <location>
        <begin position="1"/>
        <end position="101"/>
    </location>
</feature>
<dbReference type="HAMAP" id="MF_01211">
    <property type="entry name" value="DHODB_Fe_S_bind"/>
    <property type="match status" value="1"/>
</dbReference>
<dbReference type="InterPro" id="IPR039261">
    <property type="entry name" value="FNR_nucleotide-bd"/>
</dbReference>
<dbReference type="CDD" id="cd06218">
    <property type="entry name" value="DHOD_e_trans"/>
    <property type="match status" value="1"/>
</dbReference>
<keyword evidence="7 11" id="KW-0665">Pyrimidine biosynthesis</keyword>
<evidence type="ECO:0000256" key="9">
    <source>
        <dbReference type="ARBA" id="ARBA00023004"/>
    </source>
</evidence>
<keyword evidence="9 11" id="KW-0408">Iron</keyword>
<feature type="binding site" evidence="11 13">
    <location>
        <position position="225"/>
    </location>
    <ligand>
        <name>[2Fe-2S] cluster</name>
        <dbReference type="ChEBI" id="CHEBI:190135"/>
    </ligand>
</feature>
<dbReference type="InterPro" id="IPR017938">
    <property type="entry name" value="Riboflavin_synthase-like_b-brl"/>
</dbReference>
<evidence type="ECO:0000259" key="14">
    <source>
        <dbReference type="PROSITE" id="PS51384"/>
    </source>
</evidence>
<dbReference type="InterPro" id="IPR017927">
    <property type="entry name" value="FAD-bd_FR_type"/>
</dbReference>
<dbReference type="PANTHER" id="PTHR43513">
    <property type="entry name" value="DIHYDROOROTATE DEHYDROGENASE B (NAD(+)), ELECTRON TRANSFER SUBUNIT"/>
    <property type="match status" value="1"/>
</dbReference>
<dbReference type="GO" id="GO:0044205">
    <property type="term" value="P:'de novo' UMP biosynthetic process"/>
    <property type="evidence" value="ECO:0007669"/>
    <property type="project" value="UniProtKB-UniRule"/>
</dbReference>
<evidence type="ECO:0000313" key="16">
    <source>
        <dbReference type="Proteomes" id="UP000199318"/>
    </source>
</evidence>
<evidence type="ECO:0000256" key="1">
    <source>
        <dbReference type="ARBA" id="ARBA00006422"/>
    </source>
</evidence>
<dbReference type="STRING" id="1464123.SAMN05444126_10264"/>
<dbReference type="Pfam" id="PF10418">
    <property type="entry name" value="DHODB_Fe-S_bind"/>
    <property type="match status" value="1"/>
</dbReference>
<feature type="binding site" evidence="11 13">
    <location>
        <position position="222"/>
    </location>
    <ligand>
        <name>[2Fe-2S] cluster</name>
        <dbReference type="ChEBI" id="CHEBI:190135"/>
    </ligand>
</feature>
<dbReference type="GO" id="GO:0016491">
    <property type="term" value="F:oxidoreductase activity"/>
    <property type="evidence" value="ECO:0007669"/>
    <property type="project" value="InterPro"/>
</dbReference>
<evidence type="ECO:0000313" key="15">
    <source>
        <dbReference type="EMBL" id="SER52653.1"/>
    </source>
</evidence>
<dbReference type="InterPro" id="IPR050353">
    <property type="entry name" value="PyrK_electron_transfer"/>
</dbReference>
<dbReference type="SUPFAM" id="SSF52343">
    <property type="entry name" value="Ferredoxin reductase-like, C-terminal NADP-linked domain"/>
    <property type="match status" value="1"/>
</dbReference>
<organism evidence="15 16">
    <name type="scientific">Salisediminibacterium halotolerans</name>
    <dbReference type="NCBI Taxonomy" id="517425"/>
    <lineage>
        <taxon>Bacteria</taxon>
        <taxon>Bacillati</taxon>
        <taxon>Bacillota</taxon>
        <taxon>Bacilli</taxon>
        <taxon>Bacillales</taxon>
        <taxon>Bacillaceae</taxon>
        <taxon>Salisediminibacterium</taxon>
    </lineage>
</organism>
<keyword evidence="8 11" id="KW-0249">Electron transport</keyword>
<dbReference type="OrthoDB" id="9778346at2"/>
<evidence type="ECO:0000256" key="2">
    <source>
        <dbReference type="ARBA" id="ARBA00022448"/>
    </source>
</evidence>
<keyword evidence="4 11" id="KW-0001">2Fe-2S</keyword>
<dbReference type="Gene3D" id="3.40.50.80">
    <property type="entry name" value="Nucleotide-binding domain of ferredoxin-NADP reductase (FNR) module"/>
    <property type="match status" value="1"/>
</dbReference>
<keyword evidence="5 11" id="KW-0479">Metal-binding</keyword>
<evidence type="ECO:0000256" key="3">
    <source>
        <dbReference type="ARBA" id="ARBA00022630"/>
    </source>
</evidence>
<accession>A0A1H9PYI8</accession>
<dbReference type="EMBL" id="FOGV01000002">
    <property type="protein sequence ID" value="SER52653.1"/>
    <property type="molecule type" value="Genomic_DNA"/>
</dbReference>
<dbReference type="PANTHER" id="PTHR43513:SF3">
    <property type="entry name" value="DIHYDROOROTATE DEHYDROGENASE B (NAD(+)), ELECTRON TRANSFER SUBUNIT-RELATED"/>
    <property type="match status" value="1"/>
</dbReference>
<reference evidence="16" key="1">
    <citation type="submission" date="2016-10" db="EMBL/GenBank/DDBJ databases">
        <authorList>
            <person name="de Groot N.N."/>
        </authorList>
    </citation>
    <scope>NUCLEOTIDE SEQUENCE [LARGE SCALE GENOMIC DNA]</scope>
    <source>
        <strain evidence="16">10nlg</strain>
    </source>
</reference>
<feature type="binding site" evidence="11 12">
    <location>
        <begin position="76"/>
        <end position="77"/>
    </location>
    <ligand>
        <name>FAD</name>
        <dbReference type="ChEBI" id="CHEBI:57692"/>
    </ligand>
</feature>
<keyword evidence="3 11" id="KW-0285">Flavoprotein</keyword>
<dbReference type="PROSITE" id="PS51384">
    <property type="entry name" value="FAD_FR"/>
    <property type="match status" value="1"/>
</dbReference>
<dbReference type="Proteomes" id="UP000199318">
    <property type="component" value="Unassembled WGS sequence"/>
</dbReference>
<keyword evidence="6 11" id="KW-0274">FAD</keyword>
<keyword evidence="2 11" id="KW-0813">Transport</keyword>
<gene>
    <name evidence="11" type="primary">pyrK</name>
    <name evidence="15" type="ORF">SAMN05444126_10264</name>
</gene>
<evidence type="ECO:0000256" key="4">
    <source>
        <dbReference type="ARBA" id="ARBA00022714"/>
    </source>
</evidence>
<comment type="function">
    <text evidence="11">Responsible for channeling the electrons from the oxidation of dihydroorotate from the FMN redox center in the PyrD type B subunit to the ultimate electron acceptor NAD(+).</text>
</comment>
<evidence type="ECO:0000256" key="10">
    <source>
        <dbReference type="ARBA" id="ARBA00023014"/>
    </source>
</evidence>
<keyword evidence="10 11" id="KW-0411">Iron-sulfur</keyword>
<dbReference type="SUPFAM" id="SSF63380">
    <property type="entry name" value="Riboflavin synthase domain-like"/>
    <property type="match status" value="1"/>
</dbReference>
<proteinExistence type="inferred from homology"/>
<dbReference type="GO" id="GO:0046872">
    <property type="term" value="F:metal ion binding"/>
    <property type="evidence" value="ECO:0007669"/>
    <property type="project" value="UniProtKB-KW"/>
</dbReference>
<dbReference type="Gene3D" id="2.40.30.10">
    <property type="entry name" value="Translation factors"/>
    <property type="match status" value="1"/>
</dbReference>
<dbReference type="Pfam" id="PF00175">
    <property type="entry name" value="NAD_binding_1"/>
    <property type="match status" value="1"/>
</dbReference>
<dbReference type="GO" id="GO:0050660">
    <property type="term" value="F:flavin adenine dinucleotide binding"/>
    <property type="evidence" value="ECO:0007669"/>
    <property type="project" value="InterPro"/>
</dbReference>
<feature type="binding site" evidence="11 13">
    <location>
        <position position="241"/>
    </location>
    <ligand>
        <name>[2Fe-2S] cluster</name>
        <dbReference type="ChEBI" id="CHEBI:190135"/>
    </ligand>
</feature>
<name>A0A1H9PYI8_9BACI</name>
<evidence type="ECO:0000256" key="7">
    <source>
        <dbReference type="ARBA" id="ARBA00022975"/>
    </source>
</evidence>
<evidence type="ECO:0000256" key="13">
    <source>
        <dbReference type="PIRSR" id="PIRSR006816-2"/>
    </source>
</evidence>
<comment type="subunit">
    <text evidence="11">Heterotetramer of 2 PyrK and 2 PyrD type B subunits.</text>
</comment>
<evidence type="ECO:0000256" key="8">
    <source>
        <dbReference type="ARBA" id="ARBA00022982"/>
    </source>
</evidence>
<dbReference type="PIRSF" id="PIRSF006816">
    <property type="entry name" value="Cyc3_hyd_g"/>
    <property type="match status" value="1"/>
</dbReference>
<comment type="pathway">
    <text evidence="11">Pyrimidine metabolism; UMP biosynthesis via de novo pathway; orotate from (S)-dihydroorotate (NAD(+) route): step 1/1.</text>
</comment>
<protein>
    <recommendedName>
        <fullName evidence="11">Dihydroorotate dehydrogenase B (NAD(+)), electron transfer subunit</fullName>
    </recommendedName>
    <alternativeName>
        <fullName evidence="11">Dihydroorotate oxidase B, electron transfer subunit</fullName>
    </alternativeName>
</protein>
<comment type="caution">
    <text evidence="15">The sequence shown here is derived from an EMBL/GenBank/DDBJ whole genome shotgun (WGS) entry which is preliminary data.</text>
</comment>
<comment type="cofactor">
    <cofactor evidence="13">
        <name>[2Fe-2S] cluster</name>
        <dbReference type="ChEBI" id="CHEBI:190135"/>
    </cofactor>
    <text evidence="13">Binds 1 [2Fe-2S] cluster per subunit.</text>
</comment>
<comment type="cofactor">
    <cofactor evidence="11 12">
        <name>FAD</name>
        <dbReference type="ChEBI" id="CHEBI:57692"/>
    </cofactor>
    <text evidence="11 12">Binds 1 FAD per subunit.</text>
</comment>
<evidence type="ECO:0000256" key="5">
    <source>
        <dbReference type="ARBA" id="ARBA00022723"/>
    </source>
</evidence>
<dbReference type="AlphaFoldDB" id="A0A1H9PYI8"/>
<evidence type="ECO:0000256" key="12">
    <source>
        <dbReference type="PIRSR" id="PIRSR006816-1"/>
    </source>
</evidence>
<comment type="similarity">
    <text evidence="1 11">Belongs to the PyrK family.</text>
</comment>
<dbReference type="InterPro" id="IPR023455">
    <property type="entry name" value="Dihydroorotate_DHASE_ETsu"/>
</dbReference>
<dbReference type="InterPro" id="IPR012165">
    <property type="entry name" value="Cyt_c3_hydrogenase_gsu"/>
</dbReference>
<dbReference type="InterPro" id="IPR019480">
    <property type="entry name" value="Dihydroorotate_DH_Fe-S-bd"/>
</dbReference>
<sequence>MKTADFKVISHRQIADHIFQLILTGEEAANMTEPGQFVHVQIPGKTAPLLRRPLSIADAEPAAKQCTLIYRAEGPGTKQLAAAGEGDVVNLLGPLGNGFTSAPEQDGKAVLIGGGIGVPPLYYLAKRFAASGIALDIYLGFRTKGDVFLQKAFADLGQTTITTEDGSFGEKGYVTDQIKALRGNETFYACGPRPMLRAVQEAAESKAYLSLEERMACGVGACLSCVCESARSVNSPYVKICSDGPVFNSAEVKI</sequence>
<dbReference type="RefSeq" id="WP_093071740.1">
    <property type="nucleotide sequence ID" value="NZ_FOGV01000002.1"/>
</dbReference>
<keyword evidence="16" id="KW-1185">Reference proteome</keyword>
<feature type="binding site" evidence="11 12">
    <location>
        <begin position="69"/>
        <end position="71"/>
    </location>
    <ligand>
        <name>FAD</name>
        <dbReference type="ChEBI" id="CHEBI:57692"/>
    </ligand>
</feature>
<evidence type="ECO:0000256" key="6">
    <source>
        <dbReference type="ARBA" id="ARBA00022827"/>
    </source>
</evidence>